<feature type="domain" description="Fork-head" evidence="9">
    <location>
        <begin position="281"/>
        <end position="376"/>
    </location>
</feature>
<dbReference type="PROSITE" id="PS50006">
    <property type="entry name" value="FHA_DOMAIN"/>
    <property type="match status" value="1"/>
</dbReference>
<dbReference type="Pfam" id="PF00498">
    <property type="entry name" value="FHA"/>
    <property type="match status" value="1"/>
</dbReference>
<dbReference type="EMBL" id="OA886118">
    <property type="protein sequence ID" value="CAD7282634.1"/>
    <property type="molecule type" value="Genomic_DNA"/>
</dbReference>
<dbReference type="SUPFAM" id="SSF46785">
    <property type="entry name" value="Winged helix' DNA-binding domain"/>
    <property type="match status" value="1"/>
</dbReference>
<dbReference type="OrthoDB" id="691130at2759"/>
<keyword evidence="11" id="KW-1185">Reference proteome</keyword>
<feature type="compositionally biased region" description="Polar residues" evidence="7">
    <location>
        <begin position="260"/>
        <end position="275"/>
    </location>
</feature>
<evidence type="ECO:0000313" key="11">
    <source>
        <dbReference type="Proteomes" id="UP000678499"/>
    </source>
</evidence>
<dbReference type="InterPro" id="IPR036388">
    <property type="entry name" value="WH-like_DNA-bd_sf"/>
</dbReference>
<evidence type="ECO:0008006" key="12">
    <source>
        <dbReference type="Google" id="ProtNLM"/>
    </source>
</evidence>
<dbReference type="InterPro" id="IPR036390">
    <property type="entry name" value="WH_DNA-bd_sf"/>
</dbReference>
<evidence type="ECO:0000256" key="4">
    <source>
        <dbReference type="ARBA" id="ARBA00023163"/>
    </source>
</evidence>
<evidence type="ECO:0000256" key="3">
    <source>
        <dbReference type="ARBA" id="ARBA00023125"/>
    </source>
</evidence>
<feature type="DNA-binding region" description="Fork-head" evidence="6">
    <location>
        <begin position="281"/>
        <end position="376"/>
    </location>
</feature>
<gene>
    <name evidence="10" type="ORF">NMOB1V02_LOCUS10256</name>
</gene>
<keyword evidence="2" id="KW-0805">Transcription regulation</keyword>
<organism evidence="10">
    <name type="scientific">Notodromas monacha</name>
    <dbReference type="NCBI Taxonomy" id="399045"/>
    <lineage>
        <taxon>Eukaryota</taxon>
        <taxon>Metazoa</taxon>
        <taxon>Ecdysozoa</taxon>
        <taxon>Arthropoda</taxon>
        <taxon>Crustacea</taxon>
        <taxon>Oligostraca</taxon>
        <taxon>Ostracoda</taxon>
        <taxon>Podocopa</taxon>
        <taxon>Podocopida</taxon>
        <taxon>Cypridocopina</taxon>
        <taxon>Cypridoidea</taxon>
        <taxon>Cyprididae</taxon>
        <taxon>Notodromas</taxon>
    </lineage>
</organism>
<reference evidence="10" key="1">
    <citation type="submission" date="2020-11" db="EMBL/GenBank/DDBJ databases">
        <authorList>
            <person name="Tran Van P."/>
        </authorList>
    </citation>
    <scope>NUCLEOTIDE SEQUENCE</scope>
</reference>
<dbReference type="PRINTS" id="PR00053">
    <property type="entry name" value="FORKHEAD"/>
</dbReference>
<dbReference type="PANTHER" id="PTHR45881:SF7">
    <property type="entry name" value="CHECKPOINT SUPPRESSOR 1-LIKE, ISOFORM A-RELATED"/>
    <property type="match status" value="1"/>
</dbReference>
<dbReference type="PROSITE" id="PS00657">
    <property type="entry name" value="FORK_HEAD_1"/>
    <property type="match status" value="1"/>
</dbReference>
<proteinExistence type="predicted"/>
<dbReference type="GO" id="GO:0005634">
    <property type="term" value="C:nucleus"/>
    <property type="evidence" value="ECO:0007669"/>
    <property type="project" value="UniProtKB-SubCell"/>
</dbReference>
<evidence type="ECO:0000259" key="9">
    <source>
        <dbReference type="PROSITE" id="PS50039"/>
    </source>
</evidence>
<name>A0A7R9BY33_9CRUS</name>
<feature type="region of interest" description="Disordered" evidence="7">
    <location>
        <begin position="252"/>
        <end position="281"/>
    </location>
</feature>
<dbReference type="PANTHER" id="PTHR45881">
    <property type="entry name" value="CHECKPOINT SUPPRESSOR 1-LIKE, ISOFORM A-RELATED"/>
    <property type="match status" value="1"/>
</dbReference>
<feature type="region of interest" description="Disordered" evidence="7">
    <location>
        <begin position="378"/>
        <end position="398"/>
    </location>
</feature>
<dbReference type="CDD" id="cd22688">
    <property type="entry name" value="FHA_FOXK"/>
    <property type="match status" value="1"/>
</dbReference>
<dbReference type="SMART" id="SM00240">
    <property type="entry name" value="FHA"/>
    <property type="match status" value="1"/>
</dbReference>
<dbReference type="InterPro" id="IPR000253">
    <property type="entry name" value="FHA_dom"/>
</dbReference>
<evidence type="ECO:0000256" key="6">
    <source>
        <dbReference type="PROSITE-ProRule" id="PRU00089"/>
    </source>
</evidence>
<dbReference type="PROSITE" id="PS50039">
    <property type="entry name" value="FORK_HEAD_3"/>
    <property type="match status" value="1"/>
</dbReference>
<dbReference type="Pfam" id="PF00250">
    <property type="entry name" value="Forkhead"/>
    <property type="match status" value="1"/>
</dbReference>
<evidence type="ECO:0000256" key="2">
    <source>
        <dbReference type="ARBA" id="ARBA00023015"/>
    </source>
</evidence>
<evidence type="ECO:0000256" key="1">
    <source>
        <dbReference type="ARBA" id="ARBA00004123"/>
    </source>
</evidence>
<dbReference type="GO" id="GO:0000981">
    <property type="term" value="F:DNA-binding transcription factor activity, RNA polymerase II-specific"/>
    <property type="evidence" value="ECO:0007669"/>
    <property type="project" value="TreeGrafter"/>
</dbReference>
<dbReference type="GO" id="GO:0045893">
    <property type="term" value="P:positive regulation of DNA-templated transcription"/>
    <property type="evidence" value="ECO:0007669"/>
    <property type="project" value="UniProtKB-ARBA"/>
</dbReference>
<keyword evidence="5 6" id="KW-0539">Nucleus</keyword>
<dbReference type="Proteomes" id="UP000678499">
    <property type="component" value="Unassembled WGS sequence"/>
</dbReference>
<evidence type="ECO:0000256" key="7">
    <source>
        <dbReference type="SAM" id="MobiDB-lite"/>
    </source>
</evidence>
<dbReference type="Gene3D" id="1.10.10.10">
    <property type="entry name" value="Winged helix-like DNA-binding domain superfamily/Winged helix DNA-binding domain"/>
    <property type="match status" value="1"/>
</dbReference>
<feature type="domain" description="FHA" evidence="8">
    <location>
        <begin position="64"/>
        <end position="120"/>
    </location>
</feature>
<comment type="subcellular location">
    <subcellularLocation>
        <location evidence="1 6">Nucleus</location>
    </subcellularLocation>
</comment>
<evidence type="ECO:0000256" key="5">
    <source>
        <dbReference type="ARBA" id="ARBA00023242"/>
    </source>
</evidence>
<dbReference type="SUPFAM" id="SSF49879">
    <property type="entry name" value="SMAD/FHA domain"/>
    <property type="match status" value="1"/>
</dbReference>
<dbReference type="InterPro" id="IPR001766">
    <property type="entry name" value="Fork_head_dom"/>
</dbReference>
<dbReference type="AlphaFoldDB" id="A0A7R9BY33"/>
<dbReference type="InterPro" id="IPR018122">
    <property type="entry name" value="TF_fork_head_CS_1"/>
</dbReference>
<dbReference type="InterPro" id="IPR008984">
    <property type="entry name" value="SMAD_FHA_dom_sf"/>
</dbReference>
<accession>A0A7R9BY33</accession>
<dbReference type="Gene3D" id="2.60.200.20">
    <property type="match status" value="1"/>
</dbReference>
<keyword evidence="4" id="KW-0804">Transcription</keyword>
<dbReference type="SMART" id="SM00339">
    <property type="entry name" value="FH"/>
    <property type="match status" value="1"/>
</dbReference>
<protein>
    <recommendedName>
        <fullName evidence="12">Forkhead box protein K1</fullName>
    </recommendedName>
</protein>
<evidence type="ECO:0000313" key="10">
    <source>
        <dbReference type="EMBL" id="CAD7282634.1"/>
    </source>
</evidence>
<dbReference type="FunFam" id="1.10.10.10:FF:000030">
    <property type="entry name" value="Forkhead box protein K2"/>
    <property type="match status" value="1"/>
</dbReference>
<dbReference type="GO" id="GO:0000978">
    <property type="term" value="F:RNA polymerase II cis-regulatory region sequence-specific DNA binding"/>
    <property type="evidence" value="ECO:0007669"/>
    <property type="project" value="TreeGrafter"/>
</dbReference>
<sequence length="551" mass="59231">MEASLSPETSEKERCALLALSSMSENHHLHHHHHHHRNSLQFDPPALGKLESQDFKYLITHRHTTIGRNSSKGVVDINMGHSSFVSRRHLEIFYEDSESPPAFFLVCNGKNGVFVDGMFLRKSGPRFKLPTACWLRFPSTSIRIQFTSLVATTTTTSLDSSTDSACLDDLGGGGVVGIQAPYFSPLQISIPGPKICSSPASPTGTISVPNSCPASPRSGVRSFVPARVLSFYTSGSATAAVGVLNGENGGGGGSVSSLAPQATNGQSVSTPLTSPKRNEGKPPYSYAQLIVQAIASVPERQMTLSGIYSFITQHYPYYRTADKGWQNSIRHNLSLNRYFVKVPRSQEEPGKGSFWRVDAASEAKLIEQAYRKRRQRMLPPGNYLSSKDKSGGAGCSTLSSVFSSSRSAPASPTQGGISGLTTPNCLSREPSPGPIHHAFPCTAVTPVMSPRRIELNDESPVDRTKPTQGITLQYNALNAGHGHQAYVYLGSTTTSGGQDILNPGFRLVPVVEGVKREADSSPTVQPKRIKFIIDAGGSRPSVSSPPSPCHN</sequence>
<evidence type="ECO:0000259" key="8">
    <source>
        <dbReference type="PROSITE" id="PS50006"/>
    </source>
</evidence>
<dbReference type="EMBL" id="CAJPEX010004081">
    <property type="protein sequence ID" value="CAG0922786.1"/>
    <property type="molecule type" value="Genomic_DNA"/>
</dbReference>
<keyword evidence="3 6" id="KW-0238">DNA-binding</keyword>
<dbReference type="PROSITE" id="PS00658">
    <property type="entry name" value="FORK_HEAD_2"/>
    <property type="match status" value="1"/>
</dbReference>
<dbReference type="InterPro" id="IPR030456">
    <property type="entry name" value="TF_fork_head_CS_2"/>
</dbReference>